<accession>A0A8H6NN44</accession>
<protein>
    <submittedName>
        <fullName evidence="1">Uncharacterized protein</fullName>
    </submittedName>
</protein>
<dbReference type="EMBL" id="WIGO01000018">
    <property type="protein sequence ID" value="KAF6838531.1"/>
    <property type="molecule type" value="Genomic_DNA"/>
</dbReference>
<reference evidence="1" key="1">
    <citation type="journal article" date="2020" name="Phytopathology">
        <title>Genome Sequence Resources of Colletotrichum truncatum, C. plurivorum, C. musicola, and C. sojae: Four Species Pathogenic to Soybean (Glycine max).</title>
        <authorList>
            <person name="Rogerio F."/>
            <person name="Boufleur T.R."/>
            <person name="Ciampi-Guillardi M."/>
            <person name="Sukno S.A."/>
            <person name="Thon M.R."/>
            <person name="Massola Junior N.S."/>
            <person name="Baroncelli R."/>
        </authorList>
    </citation>
    <scope>NUCLEOTIDE SEQUENCE</scope>
    <source>
        <strain evidence="1">LFN00145</strain>
    </source>
</reference>
<comment type="caution">
    <text evidence="1">The sequence shown here is derived from an EMBL/GenBank/DDBJ whole genome shotgun (WGS) entry which is preliminary data.</text>
</comment>
<proteinExistence type="predicted"/>
<evidence type="ECO:0000313" key="2">
    <source>
        <dbReference type="Proteomes" id="UP000654918"/>
    </source>
</evidence>
<organism evidence="1 2">
    <name type="scientific">Colletotrichum plurivorum</name>
    <dbReference type="NCBI Taxonomy" id="2175906"/>
    <lineage>
        <taxon>Eukaryota</taxon>
        <taxon>Fungi</taxon>
        <taxon>Dikarya</taxon>
        <taxon>Ascomycota</taxon>
        <taxon>Pezizomycotina</taxon>
        <taxon>Sordariomycetes</taxon>
        <taxon>Hypocreomycetidae</taxon>
        <taxon>Glomerellales</taxon>
        <taxon>Glomerellaceae</taxon>
        <taxon>Colletotrichum</taxon>
        <taxon>Colletotrichum orchidearum species complex</taxon>
    </lineage>
</organism>
<name>A0A8H6NN44_9PEZI</name>
<sequence>MVAHDVQPIWTGGDGRQRTTDKICKCIVARGVAAAGGLTYTSFIPAKRLQTGPDQVQYRAGRAASGVAGGGVTFDMTLSQLSYDSNAGNTPKPLLENSKLSPSLTRPKFRVQAFADGQTCVGYSVRAPTNVTAIEKDYAVRMQPLEPYMLAPLVCMQNGELWRCEKGQNDCSRVHSVLWGLGPPLEQWGRNTNAVTTAAASDFDSGATSAARNQVGASSRRKRTDTDALCSTLQIGAGTGLQDDGPADQS</sequence>
<keyword evidence="2" id="KW-1185">Reference proteome</keyword>
<dbReference type="Proteomes" id="UP000654918">
    <property type="component" value="Unassembled WGS sequence"/>
</dbReference>
<dbReference type="AlphaFoldDB" id="A0A8H6NN44"/>
<gene>
    <name evidence="1" type="ORF">CPLU01_02332</name>
</gene>
<evidence type="ECO:0000313" key="1">
    <source>
        <dbReference type="EMBL" id="KAF6838531.1"/>
    </source>
</evidence>